<protein>
    <submittedName>
        <fullName evidence="1">Uncharacterized protein</fullName>
    </submittedName>
</protein>
<evidence type="ECO:0000313" key="1">
    <source>
        <dbReference type="EnsemblPlants" id="MELO3C032066.2.1"/>
    </source>
</evidence>
<dbReference type="AlphaFoldDB" id="A0A9I9ED05"/>
<organism evidence="1">
    <name type="scientific">Cucumis melo</name>
    <name type="common">Muskmelon</name>
    <dbReference type="NCBI Taxonomy" id="3656"/>
    <lineage>
        <taxon>Eukaryota</taxon>
        <taxon>Viridiplantae</taxon>
        <taxon>Streptophyta</taxon>
        <taxon>Embryophyta</taxon>
        <taxon>Tracheophyta</taxon>
        <taxon>Spermatophyta</taxon>
        <taxon>Magnoliopsida</taxon>
        <taxon>eudicotyledons</taxon>
        <taxon>Gunneridae</taxon>
        <taxon>Pentapetalae</taxon>
        <taxon>rosids</taxon>
        <taxon>fabids</taxon>
        <taxon>Cucurbitales</taxon>
        <taxon>Cucurbitaceae</taxon>
        <taxon>Benincaseae</taxon>
        <taxon>Cucumis</taxon>
    </lineage>
</organism>
<sequence>MFGLQVYKNFGIPSISHKLVPLLLYFFSNIDGRKIKILILSMISFRRLRHRWRCMFSLAHLLLNV</sequence>
<dbReference type="EnsemblPlants" id="MELO3C032066.2.1">
    <property type="protein sequence ID" value="MELO3C032066.2.1"/>
    <property type="gene ID" value="MELO3C032066.2"/>
</dbReference>
<name>A0A9I9ED05_CUCME</name>
<reference evidence="1" key="1">
    <citation type="submission" date="2023-03" db="UniProtKB">
        <authorList>
            <consortium name="EnsemblPlants"/>
        </authorList>
    </citation>
    <scope>IDENTIFICATION</scope>
</reference>
<accession>A0A9I9ED05</accession>
<dbReference type="Gramene" id="MELO3C032066.2.1">
    <property type="protein sequence ID" value="MELO3C032066.2.1"/>
    <property type="gene ID" value="MELO3C032066.2"/>
</dbReference>
<proteinExistence type="predicted"/>